<evidence type="ECO:0000313" key="1">
    <source>
        <dbReference type="EMBL" id="TGG94923.1"/>
    </source>
</evidence>
<dbReference type="AlphaFoldDB" id="A0A4Z0WHU2"/>
<dbReference type="PANTHER" id="PTHR37466:SF1">
    <property type="entry name" value="SLR1628 PROTEIN"/>
    <property type="match status" value="1"/>
</dbReference>
<dbReference type="Gene3D" id="3.30.56.110">
    <property type="entry name" value="Protein of unknown function DUF2237"/>
    <property type="match status" value="1"/>
</dbReference>
<name>A0A4Z0WHU2_9GAMM</name>
<dbReference type="InterPro" id="IPR018714">
    <property type="entry name" value="DUF2237"/>
</dbReference>
<dbReference type="Pfam" id="PF09996">
    <property type="entry name" value="DUF2237"/>
    <property type="match status" value="1"/>
</dbReference>
<sequence length="129" mass="14230">MSRPQNASGAINVMGTPLKPCCFEPTTGFMRDGYCHTGPMDAGKHVICAEMSEEFLNYSQRQGNDLSTPRPEFDFPGLVPGDHWCLCLDRWLEAYHAGVAPPVRLESTHFNALEKATLDMLRNPSGVSS</sequence>
<reference evidence="1 2" key="1">
    <citation type="submission" date="2019-04" db="EMBL/GenBank/DDBJ databases">
        <title>Natronospirillum operosus gen. nov., sp. nov., a haloalkaliphilic satellite isolated from decaying biomass of laboratory culture of cyanobacterium Geitlerinema sp. and proposal of Natronospirillaceae fam. nov. and Saccharospirillaceae fam. nov.</title>
        <authorList>
            <person name="Kevbrin V."/>
            <person name="Boltyanskaya Y."/>
            <person name="Koziaeva V."/>
            <person name="Grouzdev D.S."/>
            <person name="Park M."/>
            <person name="Cho J."/>
        </authorList>
    </citation>
    <scope>NUCLEOTIDE SEQUENCE [LARGE SCALE GENOMIC DNA]</scope>
    <source>
        <strain evidence="1 2">G-116</strain>
    </source>
</reference>
<gene>
    <name evidence="1" type="ORF">E4656_00385</name>
</gene>
<protein>
    <submittedName>
        <fullName evidence="1">DUF2237 domain-containing protein</fullName>
    </submittedName>
</protein>
<dbReference type="EMBL" id="SRMF01000001">
    <property type="protein sequence ID" value="TGG94923.1"/>
    <property type="molecule type" value="Genomic_DNA"/>
</dbReference>
<organism evidence="1 2">
    <name type="scientific">Natronospirillum operosum</name>
    <dbReference type="NCBI Taxonomy" id="2759953"/>
    <lineage>
        <taxon>Bacteria</taxon>
        <taxon>Pseudomonadati</taxon>
        <taxon>Pseudomonadota</taxon>
        <taxon>Gammaproteobacteria</taxon>
        <taxon>Oceanospirillales</taxon>
        <taxon>Natronospirillaceae</taxon>
        <taxon>Natronospirillum</taxon>
    </lineage>
</organism>
<proteinExistence type="predicted"/>
<comment type="caution">
    <text evidence="1">The sequence shown here is derived from an EMBL/GenBank/DDBJ whole genome shotgun (WGS) entry which is preliminary data.</text>
</comment>
<keyword evidence="2" id="KW-1185">Reference proteome</keyword>
<dbReference type="PANTHER" id="PTHR37466">
    <property type="entry name" value="SLR1628 PROTEIN"/>
    <property type="match status" value="1"/>
</dbReference>
<dbReference type="OrthoDB" id="9792525at2"/>
<dbReference type="RefSeq" id="WP_135480161.1">
    <property type="nucleotide sequence ID" value="NZ_SRMF01000001.1"/>
</dbReference>
<dbReference type="Proteomes" id="UP000297475">
    <property type="component" value="Unassembled WGS sequence"/>
</dbReference>
<evidence type="ECO:0000313" key="2">
    <source>
        <dbReference type="Proteomes" id="UP000297475"/>
    </source>
</evidence>
<accession>A0A4Z0WHU2</accession>